<organism evidence="1 2">
    <name type="scientific">Salicibibacter halophilus</name>
    <dbReference type="NCBI Taxonomy" id="2502791"/>
    <lineage>
        <taxon>Bacteria</taxon>
        <taxon>Bacillati</taxon>
        <taxon>Bacillota</taxon>
        <taxon>Bacilli</taxon>
        <taxon>Bacillales</taxon>
        <taxon>Bacillaceae</taxon>
        <taxon>Salicibibacter</taxon>
    </lineage>
</organism>
<reference evidence="2" key="1">
    <citation type="submission" date="2019-01" db="EMBL/GenBank/DDBJ databases">
        <title>Genomic analysis of Salicibibacter sp. NKC3-5.</title>
        <authorList>
            <person name="Oh Y.J."/>
        </authorList>
    </citation>
    <scope>NUCLEOTIDE SEQUENCE [LARGE SCALE GENOMIC DNA]</scope>
    <source>
        <strain evidence="2">NKC3-5</strain>
    </source>
</reference>
<accession>A0A514LDK3</accession>
<name>A0A514LDK3_9BACI</name>
<evidence type="ECO:0000313" key="2">
    <source>
        <dbReference type="Proteomes" id="UP000319756"/>
    </source>
</evidence>
<dbReference type="RefSeq" id="WP_142086558.1">
    <property type="nucleotide sequence ID" value="NZ_CP035485.1"/>
</dbReference>
<dbReference type="Proteomes" id="UP000319756">
    <property type="component" value="Chromosome"/>
</dbReference>
<evidence type="ECO:0000313" key="1">
    <source>
        <dbReference type="EMBL" id="QDI89920.1"/>
    </source>
</evidence>
<sequence>MMLDYAKRIAVVLLFSFVLFIIMNGLTIAISGLEANEADPRPVIYDALAACVLNGYSNVC</sequence>
<dbReference type="AlphaFoldDB" id="A0A514LDK3"/>
<proteinExistence type="predicted"/>
<protein>
    <submittedName>
        <fullName evidence="1">Uncharacterized protein</fullName>
    </submittedName>
</protein>
<keyword evidence="2" id="KW-1185">Reference proteome</keyword>
<dbReference type="EMBL" id="CP035485">
    <property type="protein sequence ID" value="QDI89920.1"/>
    <property type="molecule type" value="Genomic_DNA"/>
</dbReference>
<gene>
    <name evidence="1" type="ORF">EPH95_01005</name>
</gene>
<dbReference type="OrthoDB" id="9943157at2"/>
<dbReference type="KEGG" id="sale:EPH95_01005"/>